<evidence type="ECO:0000313" key="2">
    <source>
        <dbReference type="EMBL" id="QOC54140.1"/>
    </source>
</evidence>
<evidence type="ECO:0000259" key="1">
    <source>
        <dbReference type="Pfam" id="PF21703"/>
    </source>
</evidence>
<dbReference type="InterPro" id="IPR049301">
    <property type="entry name" value="Capsid_Gp10A/Gp10B-like_dom"/>
</dbReference>
<proteinExistence type="predicted"/>
<name>A0AAE7ML91_9CAUD</name>
<keyword evidence="3" id="KW-1185">Reference proteome</keyword>
<feature type="domain" description="Capsid Gp10A/Gp10B-like" evidence="1">
    <location>
        <begin position="36"/>
        <end position="291"/>
    </location>
</feature>
<dbReference type="EMBL" id="MN857473">
    <property type="protein sequence ID" value="QOC54140.1"/>
    <property type="molecule type" value="Genomic_DNA"/>
</dbReference>
<organism evidence="2 3">
    <name type="scientific">Caulobacter phage S2B</name>
    <dbReference type="NCBI Taxonomy" id="2759120"/>
    <lineage>
        <taxon>Viruses</taxon>
        <taxon>Duplodnaviria</taxon>
        <taxon>Heunggongvirae</taxon>
        <taxon>Uroviricota</taxon>
        <taxon>Caudoviricetes</taxon>
        <taxon>Autographivirales</taxon>
        <taxon>Autographivirales incertae sedis</taxon>
        <taxon>Sumtervirus</taxon>
        <taxon>Sumtervirus S2B</taxon>
    </lineage>
</organism>
<dbReference type="Proteomes" id="UP000827856">
    <property type="component" value="Segment"/>
</dbReference>
<accession>A0AAE7ML91</accession>
<reference evidence="2" key="1">
    <citation type="submission" date="2019-12" db="EMBL/GenBank/DDBJ databases">
        <title>S2B, a lysogenic bacteriophage that infects Caulobacter crescentus.</title>
        <authorList>
            <person name="Ely B."/>
            <person name="Berrios L."/>
            <person name="Thomas Q."/>
        </authorList>
    </citation>
    <scope>NUCLEOTIDE SEQUENCE</scope>
</reference>
<dbReference type="Pfam" id="PF21703">
    <property type="entry name" value="Gp10A-like"/>
    <property type="match status" value="1"/>
</dbReference>
<protein>
    <submittedName>
        <fullName evidence="2">Major capsid protein</fullName>
    </submittedName>
</protein>
<evidence type="ECO:0000313" key="3">
    <source>
        <dbReference type="Proteomes" id="UP000827856"/>
    </source>
</evidence>
<gene>
    <name evidence="2" type="primary">S2B_gp026c</name>
</gene>
<sequence length="294" mass="32069">MLDLFAGEVLTAYASKLTMRDKHMVKSLEKGKSFKFPAIWQATAGYHTPGTEITGDQIPHTEVTILPDDKLVSSVFVADIDEVLNHFDVRSPYATELANVLAKIYDKNVMRRIVQAARGGPLFTGDTGGGKLTLATYATDATALFNGLSDAKQAMEEKDVPLDTMPLYALLKPAQWYMLARSDKNLNKDFNGGTASIRKMELQTVDEITILKSNITPFGTNDTANSAIPTKYRADFTNTVSVLWTPMAAATAEVQGLSTQVVDQPEKQGTLIIARQMAGTDPLRTKCAMELAKA</sequence>